<feature type="transmembrane region" description="Helical" evidence="2">
    <location>
        <begin position="284"/>
        <end position="307"/>
    </location>
</feature>
<organism evidence="3 4">
    <name type="scientific">Asanoa siamensis</name>
    <dbReference type="NCBI Taxonomy" id="926357"/>
    <lineage>
        <taxon>Bacteria</taxon>
        <taxon>Bacillati</taxon>
        <taxon>Actinomycetota</taxon>
        <taxon>Actinomycetes</taxon>
        <taxon>Micromonosporales</taxon>
        <taxon>Micromonosporaceae</taxon>
        <taxon>Asanoa</taxon>
    </lineage>
</organism>
<protein>
    <recommendedName>
        <fullName evidence="5">Transmembrane protein</fullName>
    </recommendedName>
</protein>
<feature type="transmembrane region" description="Helical" evidence="2">
    <location>
        <begin position="42"/>
        <end position="62"/>
    </location>
</feature>
<feature type="transmembrane region" description="Helical" evidence="2">
    <location>
        <begin position="68"/>
        <end position="87"/>
    </location>
</feature>
<feature type="transmembrane region" description="Helical" evidence="2">
    <location>
        <begin position="130"/>
        <end position="153"/>
    </location>
</feature>
<keyword evidence="4" id="KW-1185">Reference proteome</keyword>
<proteinExistence type="predicted"/>
<feature type="region of interest" description="Disordered" evidence="1">
    <location>
        <begin position="387"/>
        <end position="459"/>
    </location>
</feature>
<keyword evidence="2" id="KW-0472">Membrane</keyword>
<feature type="transmembrane region" description="Helical" evidence="2">
    <location>
        <begin position="327"/>
        <end position="346"/>
    </location>
</feature>
<evidence type="ECO:0000313" key="3">
    <source>
        <dbReference type="EMBL" id="GIF75781.1"/>
    </source>
</evidence>
<keyword evidence="2" id="KW-1133">Transmembrane helix</keyword>
<reference evidence="3 4" key="1">
    <citation type="submission" date="2021-01" db="EMBL/GenBank/DDBJ databases">
        <title>Whole genome shotgun sequence of Asanoa siamensis NBRC 107932.</title>
        <authorList>
            <person name="Komaki H."/>
            <person name="Tamura T."/>
        </authorList>
    </citation>
    <scope>NUCLEOTIDE SEQUENCE [LARGE SCALE GENOMIC DNA]</scope>
    <source>
        <strain evidence="3 4">NBRC 107932</strain>
    </source>
</reference>
<accession>A0ABQ4CWV9</accession>
<evidence type="ECO:0008006" key="5">
    <source>
        <dbReference type="Google" id="ProtNLM"/>
    </source>
</evidence>
<feature type="transmembrane region" description="Helical" evidence="2">
    <location>
        <begin position="204"/>
        <end position="222"/>
    </location>
</feature>
<dbReference type="EMBL" id="BONE01000048">
    <property type="protein sequence ID" value="GIF75781.1"/>
    <property type="molecule type" value="Genomic_DNA"/>
</dbReference>
<feature type="transmembrane region" description="Helical" evidence="2">
    <location>
        <begin position="174"/>
        <end position="192"/>
    </location>
</feature>
<comment type="caution">
    <text evidence="3">The sequence shown here is derived from an EMBL/GenBank/DDBJ whole genome shotgun (WGS) entry which is preliminary data.</text>
</comment>
<gene>
    <name evidence="3" type="ORF">Asi02nite_52990</name>
</gene>
<sequence length="459" mass="49296">MPLTASRALVRQTERWFVRRGVPQMTAGYDFRRHVLPRMVPYLALVAFVDLAWFVPLVFGVSFGTRDLIGLAALVAGVAAWPVLAAWSRRMPRFSLVTAWALLVGYAVLLAAVPLAALKVGLTVKGLTTYLLAAAAATAGGYLAVTYGLLPLLRSAFRHAVDDMRNSLRLQGRALPMLLFVTLFFFFTGELWQAMHRLGWDRVGWVLALFAAVTILASAGRLRDEIGRVERDLRPERLSHACKRTPLSMVDMADVAPKGDPLAPVRLTSGQVTNLLVILATRQLVQAAVVGLGLFGFFVLLGVIVVTRATAEQWIGEPPAMLGTVPVALLKNAAVLAGFGSMYFAVNSMIDAEQRHQFFAPILDEVERILAVHAVYLTIRDIVLPNAPAARPRPSTPDDAVGSAAAMPGLTASLTPRDDDGSAGRPATDGADEAPPEPPDSEPATPETQPGATRIAEGS</sequence>
<dbReference type="Proteomes" id="UP000604117">
    <property type="component" value="Unassembled WGS sequence"/>
</dbReference>
<name>A0ABQ4CWV9_9ACTN</name>
<keyword evidence="2" id="KW-0812">Transmembrane</keyword>
<evidence type="ECO:0000256" key="1">
    <source>
        <dbReference type="SAM" id="MobiDB-lite"/>
    </source>
</evidence>
<dbReference type="RefSeq" id="WP_203716621.1">
    <property type="nucleotide sequence ID" value="NZ_BONE01000048.1"/>
</dbReference>
<feature type="transmembrane region" description="Helical" evidence="2">
    <location>
        <begin position="94"/>
        <end position="118"/>
    </location>
</feature>
<evidence type="ECO:0000256" key="2">
    <source>
        <dbReference type="SAM" id="Phobius"/>
    </source>
</evidence>
<evidence type="ECO:0000313" key="4">
    <source>
        <dbReference type="Proteomes" id="UP000604117"/>
    </source>
</evidence>